<dbReference type="PANTHER" id="PTHR34219">
    <property type="entry name" value="IRON-REGULATED INNER MEMBRANE PROTEIN-RELATED"/>
    <property type="match status" value="1"/>
</dbReference>
<feature type="transmembrane region" description="Helical" evidence="1">
    <location>
        <begin position="180"/>
        <end position="201"/>
    </location>
</feature>
<dbReference type="AlphaFoldDB" id="A0A233RDE5"/>
<dbReference type="Pfam" id="PF03929">
    <property type="entry name" value="PepSY_TM"/>
    <property type="match status" value="1"/>
</dbReference>
<name>A0A233RDE5_9GAMM</name>
<dbReference type="PANTHER" id="PTHR34219:SF1">
    <property type="entry name" value="PEPSY DOMAIN-CONTAINING PROTEIN"/>
    <property type="match status" value="1"/>
</dbReference>
<gene>
    <name evidence="2" type="ORF">B6S08_13090</name>
</gene>
<sequence length="479" mass="51453">MLARAMLGGAPQGILMASSTPARQRSGNAARATALTAFLTRLHFYIGLFVGPFILVAALTGTLYVLTPQLENRLYADQLTTDSTGPQRPLAEQIAAAQASLHGEETLAKVRPAPAPGTTTRVMFHQPGLNDYEHLAVFVDPVTLEVKGTLVSYGTSGTLPARIVLDYLHRHLMLGEAGRIYSELAASWLWIAALGGVWMWWRTGRGGRGAGRSPRRRLRRWHSLTGLWLVVGLVFFSATGLTWSKWAGSNIGALRAQMGWVTPSLSVQLNGTAPANHAQGAHAGHGDHGTHGAPAMPTSLALWDQVLASARAAGIDAGKLEISPAANADSAWQVKELDRSWPTQVDAVAVDPRDMSITSRADFADYSLVAKLIRWGIDAHMGILFGLPNQLLLAAFGVALSAMTVLGYWMWWRRRPAPGATQALLCQSWARLGLPARLVSLLLALALGWSLPLMGASLLLFVLIDLLRARTAEAATEPA</sequence>
<reference evidence="2 3" key="1">
    <citation type="submission" date="2017-08" db="EMBL/GenBank/DDBJ databases">
        <title>A Genome Sequence of Oceanimonas doudoroffii ATCC 27123T.</title>
        <authorList>
            <person name="Brennan M.A."/>
            <person name="Maclea K.S."/>
            <person name="Mcclelland W.D."/>
            <person name="Trachtenberg A.M."/>
        </authorList>
    </citation>
    <scope>NUCLEOTIDE SEQUENCE [LARGE SCALE GENOMIC DNA]</scope>
    <source>
        <strain evidence="2 3">ATCC 27123</strain>
    </source>
</reference>
<keyword evidence="1" id="KW-0812">Transmembrane</keyword>
<dbReference type="EMBL" id="NBIM01000004">
    <property type="protein sequence ID" value="OXY81413.1"/>
    <property type="molecule type" value="Genomic_DNA"/>
</dbReference>
<evidence type="ECO:0000313" key="2">
    <source>
        <dbReference type="EMBL" id="OXY81413.1"/>
    </source>
</evidence>
<proteinExistence type="predicted"/>
<dbReference type="Proteomes" id="UP000242757">
    <property type="component" value="Unassembled WGS sequence"/>
</dbReference>
<protein>
    <recommendedName>
        <fullName evidence="4">Peptidase</fullName>
    </recommendedName>
</protein>
<organism evidence="2 3">
    <name type="scientific">Oceanimonas doudoroffii</name>
    <dbReference type="NCBI Taxonomy" id="84158"/>
    <lineage>
        <taxon>Bacteria</taxon>
        <taxon>Pseudomonadati</taxon>
        <taxon>Pseudomonadota</taxon>
        <taxon>Gammaproteobacteria</taxon>
        <taxon>Aeromonadales</taxon>
        <taxon>Aeromonadaceae</taxon>
        <taxon>Oceanimonas</taxon>
    </lineage>
</organism>
<keyword evidence="1" id="KW-0472">Membrane</keyword>
<dbReference type="OrthoDB" id="9791166at2"/>
<evidence type="ECO:0008006" key="4">
    <source>
        <dbReference type="Google" id="ProtNLM"/>
    </source>
</evidence>
<feature type="transmembrane region" description="Helical" evidence="1">
    <location>
        <begin position="44"/>
        <end position="66"/>
    </location>
</feature>
<keyword evidence="3" id="KW-1185">Reference proteome</keyword>
<comment type="caution">
    <text evidence="2">The sequence shown here is derived from an EMBL/GenBank/DDBJ whole genome shotgun (WGS) entry which is preliminary data.</text>
</comment>
<feature type="transmembrane region" description="Helical" evidence="1">
    <location>
        <begin position="438"/>
        <end position="464"/>
    </location>
</feature>
<evidence type="ECO:0000256" key="1">
    <source>
        <dbReference type="SAM" id="Phobius"/>
    </source>
</evidence>
<feature type="transmembrane region" description="Helical" evidence="1">
    <location>
        <begin position="221"/>
        <end position="243"/>
    </location>
</feature>
<dbReference type="InterPro" id="IPR005625">
    <property type="entry name" value="PepSY-ass_TM"/>
</dbReference>
<evidence type="ECO:0000313" key="3">
    <source>
        <dbReference type="Proteomes" id="UP000242757"/>
    </source>
</evidence>
<accession>A0A233RDE5</accession>
<feature type="transmembrane region" description="Helical" evidence="1">
    <location>
        <begin position="391"/>
        <end position="411"/>
    </location>
</feature>
<keyword evidence="1" id="KW-1133">Transmembrane helix</keyword>